<dbReference type="AlphaFoldDB" id="A0A096Y6T6"/>
<dbReference type="RefSeq" id="YP_009092448.1">
    <property type="nucleotide sequence ID" value="NC_025293.1"/>
</dbReference>
<keyword evidence="2" id="KW-0496">Mitochondrion</keyword>
<dbReference type="EMBL" id="KJ867410">
    <property type="protein sequence ID" value="AIM52034.1"/>
    <property type="molecule type" value="Genomic_DNA"/>
</dbReference>
<keyword evidence="1" id="KW-1133">Transmembrane helix</keyword>
<dbReference type="InterPro" id="IPR034804">
    <property type="entry name" value="SQR/QFR_C/D"/>
</dbReference>
<protein>
    <submittedName>
        <fullName evidence="2">Succinate dehydrogenase subunit 4</fullName>
    </submittedName>
</protein>
<evidence type="ECO:0000256" key="1">
    <source>
        <dbReference type="SAM" id="Phobius"/>
    </source>
</evidence>
<name>A0A096Y6T6_9EUKA</name>
<accession>A0A096Y6T6</accession>
<organism evidence="2">
    <name type="scientific">Gloeochaete wittrockiana</name>
    <dbReference type="NCBI Taxonomy" id="38269"/>
    <lineage>
        <taxon>Eukaryota</taxon>
        <taxon>Glaucocystophyceae</taxon>
        <taxon>Gloeochaetales</taxon>
        <taxon>Gloeochaetaceae</taxon>
        <taxon>Gloeochaete</taxon>
    </lineage>
</organism>
<sequence length="89" mass="10681">MNSFLLYIKKKSGVLKWYFQKLSGVLIILFLIYPNYFFTLFYLAVSLHSYFGLKSILEDYVHSLVIFQFSLFFLKVLLFFIIKDIFVLI</sequence>
<feature type="transmembrane region" description="Helical" evidence="1">
    <location>
        <begin position="64"/>
        <end position="82"/>
    </location>
</feature>
<proteinExistence type="predicted"/>
<keyword evidence="1" id="KW-0812">Transmembrane</keyword>
<dbReference type="GO" id="GO:0016020">
    <property type="term" value="C:membrane"/>
    <property type="evidence" value="ECO:0007669"/>
    <property type="project" value="InterPro"/>
</dbReference>
<dbReference type="Gene3D" id="1.20.1300.10">
    <property type="entry name" value="Fumarate reductase/succinate dehydrogenase, transmembrane subunit"/>
    <property type="match status" value="1"/>
</dbReference>
<gene>
    <name evidence="2" type="primary">sdh4</name>
</gene>
<dbReference type="SUPFAM" id="SSF81343">
    <property type="entry name" value="Fumarate reductase respiratory complex transmembrane subunits"/>
    <property type="match status" value="1"/>
</dbReference>
<keyword evidence="1" id="KW-0472">Membrane</keyword>
<evidence type="ECO:0000313" key="2">
    <source>
        <dbReference type="EMBL" id="AIM52034.1"/>
    </source>
</evidence>
<feature type="transmembrane region" description="Helical" evidence="1">
    <location>
        <begin position="21"/>
        <end position="44"/>
    </location>
</feature>
<reference evidence="2" key="2">
    <citation type="submission" date="2014-05" db="EMBL/GenBank/DDBJ databases">
        <authorList>
            <person name="Jackson C.J."/>
            <person name="Reyes-Prieto A."/>
        </authorList>
    </citation>
    <scope>NUCLEOTIDE SEQUENCE</scope>
    <source>
        <strain evidence="2">SAG 46.84</strain>
    </source>
</reference>
<reference evidence="2" key="1">
    <citation type="journal article" date="2014" name="Genome Biol. Evol.">
        <title>The mitochondrial genomes of the glaucophytes Gloeochaete wittrockiana and Cyanoptyche gloeocystis: multilocus phylogenetics suggests a monophyletic archaeplastida.</title>
        <authorList>
            <person name="Jackson C."/>
            <person name="Reyes-Prieto A."/>
        </authorList>
    </citation>
    <scope>NUCLEOTIDE SEQUENCE</scope>
    <source>
        <strain evidence="2">SAG 46.84</strain>
    </source>
</reference>
<dbReference type="GeneID" id="20832910"/>
<geneLocation type="mitochondrion" evidence="2"/>